<evidence type="ECO:0000313" key="3">
    <source>
        <dbReference type="EMBL" id="QDG51027.1"/>
    </source>
</evidence>
<evidence type="ECO:0000256" key="1">
    <source>
        <dbReference type="SAM" id="MobiDB-lite"/>
    </source>
</evidence>
<keyword evidence="4" id="KW-1185">Reference proteome</keyword>
<feature type="signal peptide" evidence="2">
    <location>
        <begin position="1"/>
        <end position="24"/>
    </location>
</feature>
<feature type="region of interest" description="Disordered" evidence="1">
    <location>
        <begin position="26"/>
        <end position="90"/>
    </location>
</feature>
<evidence type="ECO:0008006" key="5">
    <source>
        <dbReference type="Google" id="ProtNLM"/>
    </source>
</evidence>
<keyword evidence="2" id="KW-0732">Signal</keyword>
<proteinExistence type="predicted"/>
<accession>A0A5B8Y4X8</accession>
<dbReference type="RefSeq" id="WP_141197516.1">
    <property type="nucleotide sequence ID" value="NZ_CP041186.1"/>
</dbReference>
<name>A0A4Y6PSP3_PERCE</name>
<accession>A0A4Y6PSP3</accession>
<gene>
    <name evidence="3" type="ORF">FIV42_09870</name>
</gene>
<dbReference type="Proteomes" id="UP000315995">
    <property type="component" value="Chromosome"/>
</dbReference>
<evidence type="ECO:0000313" key="4">
    <source>
        <dbReference type="Proteomes" id="UP000315995"/>
    </source>
</evidence>
<feature type="chain" id="PRO_5030106366" description="Outer membrane protein beta-barrel domain-containing protein" evidence="2">
    <location>
        <begin position="25"/>
        <end position="289"/>
    </location>
</feature>
<evidence type="ECO:0000256" key="2">
    <source>
        <dbReference type="SAM" id="SignalP"/>
    </source>
</evidence>
<feature type="compositionally biased region" description="Low complexity" evidence="1">
    <location>
        <begin position="26"/>
        <end position="85"/>
    </location>
</feature>
<sequence>MLRRVTALLGMSALFLVLPASAWAQGYGQQPPQQQPQQQQPQQQPQQQSQQGYGQQPRQQPQQGYGQNPQQGYGQQPWGQQQQPVQPNPKAQWFSQRGRVLVGPMFGLGGELEAELSIPELDGSGDIESDMLTTLGGFLQYEAPVHPYVLLGARGAFGAFIAEMQDDDDYARDLMFNFDAVAKLRYPFLTAPGELYVGLPVGLSVIVPSEDWEDQDGFEAETGVSWNMGVVGGLNYLLFEQFGLFVEGGWMLQNVALEGDVTTSYGTFKGEFEGSFSQFGLTAGVTIPL</sequence>
<protein>
    <recommendedName>
        <fullName evidence="5">Outer membrane protein beta-barrel domain-containing protein</fullName>
    </recommendedName>
</protein>
<dbReference type="EMBL" id="CP041186">
    <property type="protein sequence ID" value="QDG51027.1"/>
    <property type="molecule type" value="Genomic_DNA"/>
</dbReference>
<reference evidence="3 4" key="1">
    <citation type="submission" date="2019-06" db="EMBL/GenBank/DDBJ databases">
        <title>Persicimonas caeni gen. nov., sp. nov., a predatory bacterium isolated from solar saltern.</title>
        <authorList>
            <person name="Wang S."/>
        </authorList>
    </citation>
    <scope>NUCLEOTIDE SEQUENCE [LARGE SCALE GENOMIC DNA]</scope>
    <source>
        <strain evidence="3 4">YN101</strain>
    </source>
</reference>
<dbReference type="AlphaFoldDB" id="A0A4Y6PSP3"/>
<organism evidence="3 4">
    <name type="scientific">Persicimonas caeni</name>
    <dbReference type="NCBI Taxonomy" id="2292766"/>
    <lineage>
        <taxon>Bacteria</taxon>
        <taxon>Deltaproteobacteria</taxon>
        <taxon>Bradymonadales</taxon>
        <taxon>Bradymonadaceae</taxon>
        <taxon>Persicimonas</taxon>
    </lineage>
</organism>